<dbReference type="PANTHER" id="PTHR30399:SF1">
    <property type="entry name" value="UTP PYROPHOSPHATASE"/>
    <property type="match status" value="1"/>
</dbReference>
<protein>
    <submittedName>
        <fullName evidence="2">Metal-dependent hydrolase</fullName>
    </submittedName>
</protein>
<feature type="domain" description="YgjP-like metallopeptidase" evidence="1">
    <location>
        <begin position="105"/>
        <end position="166"/>
    </location>
</feature>
<dbReference type="InterPro" id="IPR002725">
    <property type="entry name" value="YgjP-like_metallopeptidase"/>
</dbReference>
<keyword evidence="2" id="KW-0378">Hydrolase</keyword>
<evidence type="ECO:0000259" key="1">
    <source>
        <dbReference type="Pfam" id="PF01863"/>
    </source>
</evidence>
<dbReference type="CDD" id="cd07344">
    <property type="entry name" value="M48_yhfN_like"/>
    <property type="match status" value="1"/>
</dbReference>
<dbReference type="EMBL" id="PGTK01000001">
    <property type="protein sequence ID" value="PJF32101.1"/>
    <property type="molecule type" value="Genomic_DNA"/>
</dbReference>
<dbReference type="Gene3D" id="3.30.2010.10">
    <property type="entry name" value="Metalloproteases ('zincins'), catalytic domain"/>
    <property type="match status" value="1"/>
</dbReference>
<gene>
    <name evidence="2" type="ORF">CUN51_00285</name>
</gene>
<evidence type="ECO:0000313" key="3">
    <source>
        <dbReference type="Proteomes" id="UP000228921"/>
    </source>
</evidence>
<dbReference type="AlphaFoldDB" id="A0A2M8P3H2"/>
<name>A0A2M8P3H2_9CHLR</name>
<dbReference type="PANTHER" id="PTHR30399">
    <property type="entry name" value="UNCHARACTERIZED PROTEIN YGJP"/>
    <property type="match status" value="1"/>
</dbReference>
<accession>A0A2M8P3H2</accession>
<dbReference type="Proteomes" id="UP000228921">
    <property type="component" value="Unassembled WGS sequence"/>
</dbReference>
<reference evidence="2 3" key="1">
    <citation type="submission" date="2017-11" db="EMBL/GenBank/DDBJ databases">
        <title>Evolution of Phototrophy in the Chloroflexi Phylum Driven by Horizontal Gene Transfer.</title>
        <authorList>
            <person name="Ward L.M."/>
            <person name="Hemp J."/>
            <person name="Shih P.M."/>
            <person name="Mcglynn S.E."/>
            <person name="Fischer W."/>
        </authorList>
    </citation>
    <scope>NUCLEOTIDE SEQUENCE [LARGE SCALE GENOMIC DNA]</scope>
    <source>
        <strain evidence="2">CP2_2F</strain>
    </source>
</reference>
<dbReference type="InterPro" id="IPR053136">
    <property type="entry name" value="UTP_pyrophosphatase-like"/>
</dbReference>
<sequence length="189" mass="21527">MSKVAEPFSLEVTISTGGLRFEVQPDARLRTNGRWTLRGDVVTLRVPRGIPRAVIEPMIERIAARIQRSRARADKQTDQDLMERAAQLNAQYFNGELTWRSIRWVENMRTRLGSCSNGGASDGDIRISTALRRYPPYVLDYVIAHELCHRKYPNHSAEFWAYLARFPYTERARGFLEGVAFAGGAPELD</sequence>
<evidence type="ECO:0000313" key="2">
    <source>
        <dbReference type="EMBL" id="PJF32101.1"/>
    </source>
</evidence>
<organism evidence="2 3">
    <name type="scientific">Candidatus Thermofonsia Clade 1 bacterium</name>
    <dbReference type="NCBI Taxonomy" id="2364210"/>
    <lineage>
        <taxon>Bacteria</taxon>
        <taxon>Bacillati</taxon>
        <taxon>Chloroflexota</taxon>
        <taxon>Candidatus Thermofontia</taxon>
        <taxon>Candidatus Thermofonsia Clade 1</taxon>
    </lineage>
</organism>
<comment type="caution">
    <text evidence="2">The sequence shown here is derived from an EMBL/GenBank/DDBJ whole genome shotgun (WGS) entry which is preliminary data.</text>
</comment>
<dbReference type="GO" id="GO:0016787">
    <property type="term" value="F:hydrolase activity"/>
    <property type="evidence" value="ECO:0007669"/>
    <property type="project" value="UniProtKB-KW"/>
</dbReference>
<proteinExistence type="predicted"/>
<dbReference type="Pfam" id="PF01863">
    <property type="entry name" value="YgjP-like"/>
    <property type="match status" value="1"/>
</dbReference>